<evidence type="ECO:0000256" key="4">
    <source>
        <dbReference type="ARBA" id="ARBA00022679"/>
    </source>
</evidence>
<feature type="coiled-coil region" evidence="16">
    <location>
        <begin position="1053"/>
        <end position="1080"/>
    </location>
</feature>
<protein>
    <recommendedName>
        <fullName evidence="2">receptor protein-tyrosine kinase</fullName>
        <ecNumber evidence="2">2.7.10.1</ecNumber>
    </recommendedName>
</protein>
<evidence type="ECO:0000256" key="13">
    <source>
        <dbReference type="ARBA" id="ARBA00023157"/>
    </source>
</evidence>
<feature type="chain" id="PRO_5045998801" description="receptor protein-tyrosine kinase" evidence="18">
    <location>
        <begin position="24"/>
        <end position="1114"/>
    </location>
</feature>
<keyword evidence="9" id="KW-0067">ATP-binding</keyword>
<gene>
    <name evidence="20" type="ORF">Q5H93_23900</name>
</gene>
<evidence type="ECO:0000256" key="18">
    <source>
        <dbReference type="SAM" id="SignalP"/>
    </source>
</evidence>
<comment type="caution">
    <text evidence="20">The sequence shown here is derived from an EMBL/GenBank/DDBJ whole genome shotgun (WGS) entry which is preliminary data.</text>
</comment>
<evidence type="ECO:0000256" key="6">
    <source>
        <dbReference type="ARBA" id="ARBA00022729"/>
    </source>
</evidence>
<reference evidence="20" key="1">
    <citation type="submission" date="2023-07" db="EMBL/GenBank/DDBJ databases">
        <authorList>
            <person name="Kim M.K."/>
        </authorList>
    </citation>
    <scope>NUCLEOTIDE SEQUENCE</scope>
    <source>
        <strain evidence="20">ASUV-10-1</strain>
    </source>
</reference>
<sequence>MKHLVPFARMAALALLLPLAARAQTGVTIGATTAPDASAALDIISSSKGVLLPRVAAAAAISSPAAGLLVYQTGSPAGFYYNAGTAGTPSWQQLATAAGAASTASNGLTKTGQNVALGGSLTGATTIGLGSHNLLLSASTGRLGLGTSTPLSLLSLGQAAAQANTPGQALGELSFVGFNRSTTSAGILAQSPGWDDASHLLFKTSAGGANATERLRIEADGDVGIGTSTPTQRLDVEGGILARGNGLISNQGAHLQWNRSNGGGETWLLNQRGGGAGGLAFGASDNVSSGSNTITEWGRFDNNGHLRLGTSGTFVANTAGPALEWAGPSFNTDPVGLYRHNATAASTELRVVVGDDATTSGADADRFVVGTASAGLGQLTTGAFTPQLTVQGNGNVGIGTGLPGHKLEVNGNALINTAYDLLLRDTNAGLGWYGTGKLWNGVAGLDGPTLYGYSGGLLGTNQGGTRSTALMWNGSGQIGLGTTAPVASAQVEISSTTRGFLPPRLTAAQRDNIGSPAEGLTVFNLDTDRLNTWNGTAWTEYIAGTTAAPLAAVSYSYTGGVQTYTVPAGMTLLRVTAVGAAGGFNSSNSFAGGQGGSVTATIPVTPGEVLSIYVGGKGGDHTSGSVGAAAGYNGGGQGFARFSTGGGGATDIRRGNSLADRLVVAGAGGGSGSNARAGAGGNPGNAGNSFNGGGGGQGGTQAGGGAGGTGNWTGSPGTLGQGGNAAVTGPSSTDNGTGAGGGGYYGGGGGGLGPGGVGNGGGGGGSSWATPAATGVSYTTGGNTGHGSMTLVAMAQPAPAFDGGNLVNVAGTWSENGSNVYRNSGKVGIGTSSPSALLDVQGSGDVGNNDFAFFRNFGNSANSGFSGGNGNDVSIRASSAIMAAEFYATSDRRLKTVLGRSNNATDLALLNKLRITDYTMRDRAAFGDRTFKKVIAQEVEAVLPQAVTRQTGFLPDVYALATAVQPLGDSLLVITLPAGLPGAATAGQRLKLIGEAKQVLATVARPAAAGARMLTVRRAQALAGAEVFVYGLEHADVRAVDYEALSMLNVSATQELARQLAALQARAATADAQAAAAASELQAVKAQATQTTATLDSLAQRLRMLEASGGQASK</sequence>
<dbReference type="InterPro" id="IPR055163">
    <property type="entry name" value="ALK/LTK-like_GRD"/>
</dbReference>
<name>A0ABT9BHU0_9BACT</name>
<evidence type="ECO:0000256" key="9">
    <source>
        <dbReference type="ARBA" id="ARBA00022840"/>
    </source>
</evidence>
<keyword evidence="6 18" id="KW-0732">Signal</keyword>
<keyword evidence="15" id="KW-0325">Glycoprotein</keyword>
<keyword evidence="4" id="KW-0808">Transferase</keyword>
<evidence type="ECO:0000256" key="17">
    <source>
        <dbReference type="SAM" id="MobiDB-lite"/>
    </source>
</evidence>
<dbReference type="EC" id="2.7.10.1" evidence="2"/>
<evidence type="ECO:0000256" key="11">
    <source>
        <dbReference type="ARBA" id="ARBA00023136"/>
    </source>
</evidence>
<dbReference type="Pfam" id="PF13884">
    <property type="entry name" value="Peptidase_S74"/>
    <property type="match status" value="1"/>
</dbReference>
<evidence type="ECO:0000259" key="19">
    <source>
        <dbReference type="PROSITE" id="PS51688"/>
    </source>
</evidence>
<evidence type="ECO:0000256" key="1">
    <source>
        <dbReference type="ARBA" id="ARBA00004251"/>
    </source>
</evidence>
<dbReference type="InterPro" id="IPR030392">
    <property type="entry name" value="S74_ICA"/>
</dbReference>
<keyword evidence="11" id="KW-0472">Membrane</keyword>
<evidence type="ECO:0000313" key="21">
    <source>
        <dbReference type="Proteomes" id="UP001176429"/>
    </source>
</evidence>
<keyword evidence="21" id="KW-1185">Reference proteome</keyword>
<accession>A0ABT9BHU0</accession>
<keyword evidence="8" id="KW-0418">Kinase</keyword>
<keyword evidence="7" id="KW-0547">Nucleotide-binding</keyword>
<keyword evidence="10" id="KW-1133">Transmembrane helix</keyword>
<evidence type="ECO:0000256" key="10">
    <source>
        <dbReference type="ARBA" id="ARBA00022989"/>
    </source>
</evidence>
<evidence type="ECO:0000256" key="12">
    <source>
        <dbReference type="ARBA" id="ARBA00023137"/>
    </source>
</evidence>
<dbReference type="PROSITE" id="PS51688">
    <property type="entry name" value="ICA"/>
    <property type="match status" value="1"/>
</dbReference>
<comment type="subcellular location">
    <subcellularLocation>
        <location evidence="1">Cell membrane</location>
        <topology evidence="1">Single-pass type I membrane protein</topology>
    </subcellularLocation>
</comment>
<evidence type="ECO:0000256" key="8">
    <source>
        <dbReference type="ARBA" id="ARBA00022777"/>
    </source>
</evidence>
<evidence type="ECO:0000256" key="5">
    <source>
        <dbReference type="ARBA" id="ARBA00022692"/>
    </source>
</evidence>
<keyword evidence="14" id="KW-0675">Receptor</keyword>
<evidence type="ECO:0000256" key="14">
    <source>
        <dbReference type="ARBA" id="ARBA00023170"/>
    </source>
</evidence>
<evidence type="ECO:0000256" key="2">
    <source>
        <dbReference type="ARBA" id="ARBA00011902"/>
    </source>
</evidence>
<keyword evidence="12" id="KW-0829">Tyrosine-protein kinase</keyword>
<feature type="region of interest" description="Disordered" evidence="17">
    <location>
        <begin position="669"/>
        <end position="735"/>
    </location>
</feature>
<proteinExistence type="predicted"/>
<feature type="compositionally biased region" description="Gly residues" evidence="17">
    <location>
        <begin position="669"/>
        <end position="723"/>
    </location>
</feature>
<keyword evidence="3" id="KW-1003">Cell membrane</keyword>
<keyword evidence="5" id="KW-0812">Transmembrane</keyword>
<evidence type="ECO:0000256" key="16">
    <source>
        <dbReference type="SAM" id="Coils"/>
    </source>
</evidence>
<evidence type="ECO:0000256" key="3">
    <source>
        <dbReference type="ARBA" id="ARBA00022475"/>
    </source>
</evidence>
<dbReference type="Proteomes" id="UP001176429">
    <property type="component" value="Unassembled WGS sequence"/>
</dbReference>
<dbReference type="EMBL" id="JAUQSY010000027">
    <property type="protein sequence ID" value="MDO7877801.1"/>
    <property type="molecule type" value="Genomic_DNA"/>
</dbReference>
<keyword evidence="16" id="KW-0175">Coiled coil</keyword>
<evidence type="ECO:0000256" key="7">
    <source>
        <dbReference type="ARBA" id="ARBA00022741"/>
    </source>
</evidence>
<evidence type="ECO:0000256" key="15">
    <source>
        <dbReference type="ARBA" id="ARBA00023180"/>
    </source>
</evidence>
<evidence type="ECO:0000313" key="20">
    <source>
        <dbReference type="EMBL" id="MDO7877801.1"/>
    </source>
</evidence>
<dbReference type="RefSeq" id="WP_305009259.1">
    <property type="nucleotide sequence ID" value="NZ_JAUQSY010000027.1"/>
</dbReference>
<dbReference type="Pfam" id="PF12810">
    <property type="entry name" value="ALK_LTK_GRD"/>
    <property type="match status" value="1"/>
</dbReference>
<organism evidence="20 21">
    <name type="scientific">Hymenobacter aranciens</name>
    <dbReference type="NCBI Taxonomy" id="3063996"/>
    <lineage>
        <taxon>Bacteria</taxon>
        <taxon>Pseudomonadati</taxon>
        <taxon>Bacteroidota</taxon>
        <taxon>Cytophagia</taxon>
        <taxon>Cytophagales</taxon>
        <taxon>Hymenobacteraceae</taxon>
        <taxon>Hymenobacter</taxon>
    </lineage>
</organism>
<keyword evidence="13" id="KW-1015">Disulfide bond</keyword>
<feature type="signal peptide" evidence="18">
    <location>
        <begin position="1"/>
        <end position="23"/>
    </location>
</feature>
<feature type="domain" description="Peptidase S74" evidence="19">
    <location>
        <begin position="890"/>
        <end position="1067"/>
    </location>
</feature>